<evidence type="ECO:0000313" key="2">
    <source>
        <dbReference type="EMBL" id="REE94776.1"/>
    </source>
</evidence>
<keyword evidence="3" id="KW-1185">Reference proteome</keyword>
<proteinExistence type="predicted"/>
<comment type="caution">
    <text evidence="2">The sequence shown here is derived from an EMBL/GenBank/DDBJ whole genome shotgun (WGS) entry which is preliminary data.</text>
</comment>
<accession>A0A3D9SFT9</accession>
<gene>
    <name evidence="2" type="ORF">DFJ69_0135</name>
</gene>
<protein>
    <submittedName>
        <fullName evidence="2">Uncharacterized protein</fullName>
    </submittedName>
</protein>
<organism evidence="2 3">
    <name type="scientific">Thermomonospora umbrina</name>
    <dbReference type="NCBI Taxonomy" id="111806"/>
    <lineage>
        <taxon>Bacteria</taxon>
        <taxon>Bacillati</taxon>
        <taxon>Actinomycetota</taxon>
        <taxon>Actinomycetes</taxon>
        <taxon>Streptosporangiales</taxon>
        <taxon>Thermomonosporaceae</taxon>
        <taxon>Thermomonospora</taxon>
    </lineage>
</organism>
<dbReference type="RefSeq" id="WP_147312157.1">
    <property type="nucleotide sequence ID" value="NZ_QTTT01000001.1"/>
</dbReference>
<sequence length="190" mass="19428">MSAVMSPSPPLRSVRASVFAAVCVILTCLGHWTASGSAMGLGAVAAAFCGMLGLAFVLAGHERSLATILGGLLGGQFVLHALLGAGQAHHAGDPLVVSDEAANGPGMAFAHLLAAAASAWWLRRGERRAWRLARMAAGTLLRPLLPIIGDPDVAAGPLVPSTDASAARPRTAFLRYALVLRGPPRGSRAL</sequence>
<dbReference type="EMBL" id="QTTT01000001">
    <property type="protein sequence ID" value="REE94776.1"/>
    <property type="molecule type" value="Genomic_DNA"/>
</dbReference>
<name>A0A3D9SFT9_9ACTN</name>
<evidence type="ECO:0000256" key="1">
    <source>
        <dbReference type="SAM" id="Phobius"/>
    </source>
</evidence>
<keyword evidence="1" id="KW-0812">Transmembrane</keyword>
<feature type="transmembrane region" description="Helical" evidence="1">
    <location>
        <begin position="40"/>
        <end position="58"/>
    </location>
</feature>
<feature type="transmembrane region" description="Helical" evidence="1">
    <location>
        <begin position="105"/>
        <end position="122"/>
    </location>
</feature>
<dbReference type="AlphaFoldDB" id="A0A3D9SFT9"/>
<keyword evidence="1" id="KW-1133">Transmembrane helix</keyword>
<dbReference type="Proteomes" id="UP000256661">
    <property type="component" value="Unassembled WGS sequence"/>
</dbReference>
<dbReference type="OrthoDB" id="5191668at2"/>
<reference evidence="2 3" key="1">
    <citation type="submission" date="2018-08" db="EMBL/GenBank/DDBJ databases">
        <title>Sequencing the genomes of 1000 actinobacteria strains.</title>
        <authorList>
            <person name="Klenk H.-P."/>
        </authorList>
    </citation>
    <scope>NUCLEOTIDE SEQUENCE [LARGE SCALE GENOMIC DNA]</scope>
    <source>
        <strain evidence="2 3">DSM 43927</strain>
    </source>
</reference>
<feature type="transmembrane region" description="Helical" evidence="1">
    <location>
        <begin position="65"/>
        <end position="85"/>
    </location>
</feature>
<keyword evidence="1" id="KW-0472">Membrane</keyword>
<evidence type="ECO:0000313" key="3">
    <source>
        <dbReference type="Proteomes" id="UP000256661"/>
    </source>
</evidence>